<dbReference type="Proteomes" id="UP001559025">
    <property type="component" value="Unassembled WGS sequence"/>
</dbReference>
<reference evidence="1 2" key="1">
    <citation type="submission" date="2024-01" db="EMBL/GenBank/DDBJ databases">
        <title>New evidence supports the origin of RcGTA from prophage.</title>
        <authorList>
            <person name="Xu Y."/>
            <person name="Liu B."/>
            <person name="Chen F."/>
        </authorList>
    </citation>
    <scope>NUCLEOTIDE SEQUENCE [LARGE SCALE GENOMIC DNA]</scope>
    <source>
        <strain evidence="1 2">CBW1107-2</strain>
    </source>
</reference>
<comment type="caution">
    <text evidence="1">The sequence shown here is derived from an EMBL/GenBank/DDBJ whole genome shotgun (WGS) entry which is preliminary data.</text>
</comment>
<proteinExistence type="predicted"/>
<dbReference type="RefSeq" id="WP_368803463.1">
    <property type="nucleotide sequence ID" value="NZ_JAZHFV010000004.1"/>
</dbReference>
<dbReference type="EMBL" id="JAZHFV010000004">
    <property type="protein sequence ID" value="MEX4008464.1"/>
    <property type="molecule type" value="Genomic_DNA"/>
</dbReference>
<organism evidence="1 2">
    <name type="scientific">Neoaquamicrobium sediminum</name>
    <dbReference type="NCBI Taxonomy" id="1849104"/>
    <lineage>
        <taxon>Bacteria</taxon>
        <taxon>Pseudomonadati</taxon>
        <taxon>Pseudomonadota</taxon>
        <taxon>Alphaproteobacteria</taxon>
        <taxon>Hyphomicrobiales</taxon>
        <taxon>Phyllobacteriaceae</taxon>
        <taxon>Neoaquamicrobium</taxon>
    </lineage>
</organism>
<gene>
    <name evidence="1" type="ORF">V1479_14210</name>
</gene>
<keyword evidence="2" id="KW-1185">Reference proteome</keyword>
<name>A0ABV3WUW1_9HYPH</name>
<protein>
    <submittedName>
        <fullName evidence="1">Uncharacterized protein</fullName>
    </submittedName>
</protein>
<evidence type="ECO:0000313" key="2">
    <source>
        <dbReference type="Proteomes" id="UP001559025"/>
    </source>
</evidence>
<accession>A0ABV3WUW1</accession>
<sequence>MAVYAPPISLRQLVRLHHRDCLPMRRVLAEAHRGSLPGVEPVAGGSGFAVTDRNVALAAIRKRAA</sequence>
<evidence type="ECO:0000313" key="1">
    <source>
        <dbReference type="EMBL" id="MEX4008464.1"/>
    </source>
</evidence>